<sequence>MNYKVTKHCSISQAFLLRRNKALMDNREAELEHSLEGVATLTLNLTFRKNESEQKFQEIIIGSAYCILEDVYPQTTGQTLTTSRVFKALFVDEPVAALI</sequence>
<accession>A0ABS8TAG8</accession>
<comment type="caution">
    <text evidence="1">The sequence shown here is derived from an EMBL/GenBank/DDBJ whole genome shotgun (WGS) entry which is preliminary data.</text>
</comment>
<dbReference type="Proteomes" id="UP000823775">
    <property type="component" value="Unassembled WGS sequence"/>
</dbReference>
<name>A0ABS8TAG8_DATST</name>
<evidence type="ECO:0000313" key="2">
    <source>
        <dbReference type="Proteomes" id="UP000823775"/>
    </source>
</evidence>
<reference evidence="1 2" key="1">
    <citation type="journal article" date="2021" name="BMC Genomics">
        <title>Datura genome reveals duplications of psychoactive alkaloid biosynthetic genes and high mutation rate following tissue culture.</title>
        <authorList>
            <person name="Rajewski A."/>
            <person name="Carter-House D."/>
            <person name="Stajich J."/>
            <person name="Litt A."/>
        </authorList>
    </citation>
    <scope>NUCLEOTIDE SEQUENCE [LARGE SCALE GENOMIC DNA]</scope>
    <source>
        <strain evidence="1">AR-01</strain>
    </source>
</reference>
<organism evidence="1 2">
    <name type="scientific">Datura stramonium</name>
    <name type="common">Jimsonweed</name>
    <name type="synonym">Common thornapple</name>
    <dbReference type="NCBI Taxonomy" id="4076"/>
    <lineage>
        <taxon>Eukaryota</taxon>
        <taxon>Viridiplantae</taxon>
        <taxon>Streptophyta</taxon>
        <taxon>Embryophyta</taxon>
        <taxon>Tracheophyta</taxon>
        <taxon>Spermatophyta</taxon>
        <taxon>Magnoliopsida</taxon>
        <taxon>eudicotyledons</taxon>
        <taxon>Gunneridae</taxon>
        <taxon>Pentapetalae</taxon>
        <taxon>asterids</taxon>
        <taxon>lamiids</taxon>
        <taxon>Solanales</taxon>
        <taxon>Solanaceae</taxon>
        <taxon>Solanoideae</taxon>
        <taxon>Datureae</taxon>
        <taxon>Datura</taxon>
    </lineage>
</organism>
<gene>
    <name evidence="1" type="ORF">HAX54_006582</name>
</gene>
<keyword evidence="2" id="KW-1185">Reference proteome</keyword>
<evidence type="ECO:0000313" key="1">
    <source>
        <dbReference type="EMBL" id="MCD7468416.1"/>
    </source>
</evidence>
<proteinExistence type="predicted"/>
<dbReference type="EMBL" id="JACEIK010001331">
    <property type="protein sequence ID" value="MCD7468416.1"/>
    <property type="molecule type" value="Genomic_DNA"/>
</dbReference>
<protein>
    <submittedName>
        <fullName evidence="1">Uncharacterized protein</fullName>
    </submittedName>
</protein>